<proteinExistence type="predicted"/>
<keyword evidence="2" id="KW-1185">Reference proteome</keyword>
<dbReference type="RefSeq" id="WP_110985150.1">
    <property type="nucleotide sequence ID" value="NZ_CAWNWM010000003.1"/>
</dbReference>
<accession>A0A2W1JY09</accession>
<organism evidence="1 2">
    <name type="scientific">Acaryochloris thomasi RCC1774</name>
    <dbReference type="NCBI Taxonomy" id="1764569"/>
    <lineage>
        <taxon>Bacteria</taxon>
        <taxon>Bacillati</taxon>
        <taxon>Cyanobacteriota</taxon>
        <taxon>Cyanophyceae</taxon>
        <taxon>Acaryochloridales</taxon>
        <taxon>Acaryochloridaceae</taxon>
        <taxon>Acaryochloris</taxon>
        <taxon>Acaryochloris thomasi</taxon>
    </lineage>
</organism>
<dbReference type="AlphaFoldDB" id="A0A2W1JY09"/>
<sequence>MLPEVGLGKAVVGVIARKVIEAGTQSITNQLTATEVEKALVNAIDEAQALGELVPSLNLQNPL</sequence>
<reference evidence="1 2" key="1">
    <citation type="journal article" date="2018" name="Sci. Rep.">
        <title>A novel species of the marine cyanobacterium Acaryochloris with a unique pigment content and lifestyle.</title>
        <authorList>
            <person name="Partensky F."/>
            <person name="Six C."/>
            <person name="Ratin M."/>
            <person name="Garczarek L."/>
            <person name="Vaulot D."/>
            <person name="Probert I."/>
            <person name="Calteau A."/>
            <person name="Gourvil P."/>
            <person name="Marie D."/>
            <person name="Grebert T."/>
            <person name="Bouchier C."/>
            <person name="Le Panse S."/>
            <person name="Gachenot M."/>
            <person name="Rodriguez F."/>
            <person name="Garrido J.L."/>
        </authorList>
    </citation>
    <scope>NUCLEOTIDE SEQUENCE [LARGE SCALE GENOMIC DNA]</scope>
    <source>
        <strain evidence="1 2">RCC1774</strain>
    </source>
</reference>
<name>A0A2W1JY09_9CYAN</name>
<protein>
    <submittedName>
        <fullName evidence="1">Uncharacterized protein</fullName>
    </submittedName>
</protein>
<dbReference type="EMBL" id="PQWO01000003">
    <property type="protein sequence ID" value="PZD74434.1"/>
    <property type="molecule type" value="Genomic_DNA"/>
</dbReference>
<evidence type="ECO:0000313" key="2">
    <source>
        <dbReference type="Proteomes" id="UP000248857"/>
    </source>
</evidence>
<gene>
    <name evidence="1" type="ORF">C1752_01164</name>
</gene>
<evidence type="ECO:0000313" key="1">
    <source>
        <dbReference type="EMBL" id="PZD74434.1"/>
    </source>
</evidence>
<dbReference type="Proteomes" id="UP000248857">
    <property type="component" value="Unassembled WGS sequence"/>
</dbReference>
<comment type="caution">
    <text evidence="1">The sequence shown here is derived from an EMBL/GenBank/DDBJ whole genome shotgun (WGS) entry which is preliminary data.</text>
</comment>